<dbReference type="EMBL" id="JAIWYP010000002">
    <property type="protein sequence ID" value="KAH3874322.1"/>
    <property type="molecule type" value="Genomic_DNA"/>
</dbReference>
<dbReference type="AlphaFoldDB" id="A0A9D4RPZ0"/>
<evidence type="ECO:0000313" key="3">
    <source>
        <dbReference type="Proteomes" id="UP000828390"/>
    </source>
</evidence>
<dbReference type="Proteomes" id="UP000828390">
    <property type="component" value="Unassembled WGS sequence"/>
</dbReference>
<evidence type="ECO:0008006" key="4">
    <source>
        <dbReference type="Google" id="ProtNLM"/>
    </source>
</evidence>
<name>A0A9D4RPZ0_DREPO</name>
<sequence>MNLTVYLYAIYLTAVKGIQGLKTSKFLSGNIYVEKVCVGNYRVFTRVSVSSATECATVCSETIGCDAIFFSSVNVSCTGCKKLTNLSSELVASTANVFYQLGKVFAIFGMIMFYFGTTIIYKISTYIDAQSNRLLHVTD</sequence>
<gene>
    <name evidence="2" type="ORF">DPMN_037564</name>
</gene>
<proteinExistence type="predicted"/>
<keyword evidence="1" id="KW-0812">Transmembrane</keyword>
<feature type="transmembrane region" description="Helical" evidence="1">
    <location>
        <begin position="104"/>
        <end position="123"/>
    </location>
</feature>
<keyword evidence="1" id="KW-0472">Membrane</keyword>
<reference evidence="2" key="1">
    <citation type="journal article" date="2019" name="bioRxiv">
        <title>The Genome of the Zebra Mussel, Dreissena polymorpha: A Resource for Invasive Species Research.</title>
        <authorList>
            <person name="McCartney M.A."/>
            <person name="Auch B."/>
            <person name="Kono T."/>
            <person name="Mallez S."/>
            <person name="Zhang Y."/>
            <person name="Obille A."/>
            <person name="Becker A."/>
            <person name="Abrahante J.E."/>
            <person name="Garbe J."/>
            <person name="Badalamenti J.P."/>
            <person name="Herman A."/>
            <person name="Mangelson H."/>
            <person name="Liachko I."/>
            <person name="Sullivan S."/>
            <person name="Sone E.D."/>
            <person name="Koren S."/>
            <person name="Silverstein K.A.T."/>
            <person name="Beckman K.B."/>
            <person name="Gohl D.M."/>
        </authorList>
    </citation>
    <scope>NUCLEOTIDE SEQUENCE</scope>
    <source>
        <strain evidence="2">Duluth1</strain>
        <tissue evidence="2">Whole animal</tissue>
    </source>
</reference>
<keyword evidence="1" id="KW-1133">Transmembrane helix</keyword>
<protein>
    <recommendedName>
        <fullName evidence="4">Apple domain-containing protein</fullName>
    </recommendedName>
</protein>
<evidence type="ECO:0000256" key="1">
    <source>
        <dbReference type="SAM" id="Phobius"/>
    </source>
</evidence>
<organism evidence="2 3">
    <name type="scientific">Dreissena polymorpha</name>
    <name type="common">Zebra mussel</name>
    <name type="synonym">Mytilus polymorpha</name>
    <dbReference type="NCBI Taxonomy" id="45954"/>
    <lineage>
        <taxon>Eukaryota</taxon>
        <taxon>Metazoa</taxon>
        <taxon>Spiralia</taxon>
        <taxon>Lophotrochozoa</taxon>
        <taxon>Mollusca</taxon>
        <taxon>Bivalvia</taxon>
        <taxon>Autobranchia</taxon>
        <taxon>Heteroconchia</taxon>
        <taxon>Euheterodonta</taxon>
        <taxon>Imparidentia</taxon>
        <taxon>Neoheterodontei</taxon>
        <taxon>Myida</taxon>
        <taxon>Dreissenoidea</taxon>
        <taxon>Dreissenidae</taxon>
        <taxon>Dreissena</taxon>
    </lineage>
</organism>
<evidence type="ECO:0000313" key="2">
    <source>
        <dbReference type="EMBL" id="KAH3874322.1"/>
    </source>
</evidence>
<reference evidence="2" key="2">
    <citation type="submission" date="2020-11" db="EMBL/GenBank/DDBJ databases">
        <authorList>
            <person name="McCartney M.A."/>
            <person name="Auch B."/>
            <person name="Kono T."/>
            <person name="Mallez S."/>
            <person name="Becker A."/>
            <person name="Gohl D.M."/>
            <person name="Silverstein K.A.T."/>
            <person name="Koren S."/>
            <person name="Bechman K.B."/>
            <person name="Herman A."/>
            <person name="Abrahante J.E."/>
            <person name="Garbe J."/>
        </authorList>
    </citation>
    <scope>NUCLEOTIDE SEQUENCE</scope>
    <source>
        <strain evidence="2">Duluth1</strain>
        <tissue evidence="2">Whole animal</tissue>
    </source>
</reference>
<keyword evidence="3" id="KW-1185">Reference proteome</keyword>
<comment type="caution">
    <text evidence="2">The sequence shown here is derived from an EMBL/GenBank/DDBJ whole genome shotgun (WGS) entry which is preliminary data.</text>
</comment>
<accession>A0A9D4RPZ0</accession>